<dbReference type="GO" id="GO:0006816">
    <property type="term" value="P:calcium ion transport"/>
    <property type="evidence" value="ECO:0007669"/>
    <property type="project" value="UniProtKB-KW"/>
</dbReference>
<dbReference type="EMBL" id="QBIY01012713">
    <property type="protein sequence ID" value="RXN18556.1"/>
    <property type="molecule type" value="Genomic_DNA"/>
</dbReference>
<dbReference type="Gene3D" id="2.60.40.1450">
    <property type="entry name" value="LAG1, DNA binding domain"/>
    <property type="match status" value="1"/>
</dbReference>
<gene>
    <name evidence="28" type="ORF">ROHU_026163</name>
</gene>
<dbReference type="FunFam" id="2.60.40.10:FF:000074">
    <property type="entry name" value="Recombining binding protein suppressor of hairless, putative"/>
    <property type="match status" value="1"/>
</dbReference>
<keyword evidence="8" id="KW-0479">Metal-binding</keyword>
<feature type="region of interest" description="Disordered" evidence="25">
    <location>
        <begin position="1145"/>
        <end position="1174"/>
    </location>
</feature>
<dbReference type="InterPro" id="IPR014756">
    <property type="entry name" value="Ig_E-set"/>
</dbReference>
<dbReference type="InterPro" id="IPR007110">
    <property type="entry name" value="Ig-like_dom"/>
</dbReference>
<dbReference type="SUPFAM" id="SSF47769">
    <property type="entry name" value="SAM/Pointed domain"/>
    <property type="match status" value="1"/>
</dbReference>
<dbReference type="InterPro" id="IPR036358">
    <property type="entry name" value="BTD_sf"/>
</dbReference>
<dbReference type="GO" id="GO:0000122">
    <property type="term" value="P:negative regulation of transcription by RNA polymerase II"/>
    <property type="evidence" value="ECO:0007669"/>
    <property type="project" value="UniProtKB-ARBA"/>
</dbReference>
<keyword evidence="10" id="KW-0677">Repeat</keyword>
<dbReference type="FunFam" id="1.10.150.50:FF:000009">
    <property type="entry name" value="Stromal interaction molecule 1"/>
    <property type="match status" value="1"/>
</dbReference>
<evidence type="ECO:0000256" key="14">
    <source>
        <dbReference type="ARBA" id="ARBA00023015"/>
    </source>
</evidence>
<dbReference type="FunFam" id="2.60.40.1450:FF:000001">
    <property type="entry name" value="Recombining binding protein suppressor of hairless"/>
    <property type="match status" value="1"/>
</dbReference>
<keyword evidence="9" id="KW-0732">Signal</keyword>
<evidence type="ECO:0000256" key="13">
    <source>
        <dbReference type="ARBA" id="ARBA00022989"/>
    </source>
</evidence>
<organism evidence="28 29">
    <name type="scientific">Labeo rohita</name>
    <name type="common">Indian major carp</name>
    <name type="synonym">Cyprinus rohita</name>
    <dbReference type="NCBI Taxonomy" id="84645"/>
    <lineage>
        <taxon>Eukaryota</taxon>
        <taxon>Metazoa</taxon>
        <taxon>Chordata</taxon>
        <taxon>Craniata</taxon>
        <taxon>Vertebrata</taxon>
        <taxon>Euteleostomi</taxon>
        <taxon>Actinopterygii</taxon>
        <taxon>Neopterygii</taxon>
        <taxon>Teleostei</taxon>
        <taxon>Ostariophysi</taxon>
        <taxon>Cypriniformes</taxon>
        <taxon>Cyprinidae</taxon>
        <taxon>Labeoninae</taxon>
        <taxon>Labeonini</taxon>
        <taxon>Labeo</taxon>
    </lineage>
</organism>
<evidence type="ECO:0000259" key="26">
    <source>
        <dbReference type="PROSITE" id="PS50105"/>
    </source>
</evidence>
<keyword evidence="18" id="KW-0472">Membrane</keyword>
<evidence type="ECO:0000256" key="22">
    <source>
        <dbReference type="ARBA" id="ARBA00023242"/>
    </source>
</evidence>
<feature type="domain" description="SAM" evidence="26">
    <location>
        <begin position="523"/>
        <end position="581"/>
    </location>
</feature>
<dbReference type="FunFam" id="2.80.10.50:FF:000003">
    <property type="entry name" value="recombining binding protein suppressor of hairless"/>
    <property type="match status" value="1"/>
</dbReference>
<feature type="region of interest" description="Disordered" evidence="25">
    <location>
        <begin position="984"/>
        <end position="1056"/>
    </location>
</feature>
<dbReference type="GO" id="GO:0060429">
    <property type="term" value="P:epithelium development"/>
    <property type="evidence" value="ECO:0007669"/>
    <property type="project" value="UniProtKB-ARBA"/>
</dbReference>
<dbReference type="Gene3D" id="1.10.150.50">
    <property type="entry name" value="Transcription Factor, Ets-1"/>
    <property type="match status" value="1"/>
</dbReference>
<dbReference type="GO" id="GO:0007399">
    <property type="term" value="P:nervous system development"/>
    <property type="evidence" value="ECO:0007669"/>
    <property type="project" value="UniProtKB-ARBA"/>
</dbReference>
<dbReference type="Pfam" id="PF20144">
    <property type="entry name" value="TIG_SUH"/>
    <property type="match status" value="1"/>
</dbReference>
<feature type="compositionally biased region" description="Low complexity" evidence="25">
    <location>
        <begin position="948"/>
        <end position="960"/>
    </location>
</feature>
<evidence type="ECO:0000256" key="21">
    <source>
        <dbReference type="ARBA" id="ARBA00023180"/>
    </source>
</evidence>
<dbReference type="GO" id="GO:0005654">
    <property type="term" value="C:nucleoplasm"/>
    <property type="evidence" value="ECO:0007669"/>
    <property type="project" value="UniProtKB-ARBA"/>
</dbReference>
<dbReference type="SUPFAM" id="SSF49417">
    <property type="entry name" value="p53-like transcription factors"/>
    <property type="match status" value="1"/>
</dbReference>
<keyword evidence="7" id="KW-0812">Transmembrane</keyword>
<dbReference type="GO" id="GO:0005667">
    <property type="term" value="C:transcription regulator complex"/>
    <property type="evidence" value="ECO:0007669"/>
    <property type="project" value="UniProtKB-ARBA"/>
</dbReference>
<dbReference type="InterPro" id="IPR032393">
    <property type="entry name" value="SOAR_STIM1/2"/>
</dbReference>
<feature type="region of interest" description="Disordered" evidence="25">
    <location>
        <begin position="940"/>
        <end position="963"/>
    </location>
</feature>
<protein>
    <submittedName>
        <fullName evidence="28">Stromal interaction molecule 2-like protein</fullName>
    </submittedName>
</protein>
<dbReference type="GO" id="GO:0048513">
    <property type="term" value="P:animal organ development"/>
    <property type="evidence" value="ECO:0007669"/>
    <property type="project" value="UniProtKB-ARBA"/>
</dbReference>
<feature type="compositionally biased region" description="Basic and acidic residues" evidence="25">
    <location>
        <begin position="1025"/>
        <end position="1056"/>
    </location>
</feature>
<dbReference type="Gene3D" id="2.60.40.10">
    <property type="entry name" value="Immunoglobulins"/>
    <property type="match status" value="2"/>
</dbReference>
<feature type="domain" description="Ig-like" evidence="27">
    <location>
        <begin position="1375"/>
        <end position="1479"/>
    </location>
</feature>
<dbReference type="InterPro" id="IPR057835">
    <property type="entry name" value="EF-hand_STIM1/2"/>
</dbReference>
<dbReference type="CDD" id="cd01176">
    <property type="entry name" value="IPT_RBP-Jkappa"/>
    <property type="match status" value="1"/>
</dbReference>
<evidence type="ECO:0000256" key="7">
    <source>
        <dbReference type="ARBA" id="ARBA00022692"/>
    </source>
</evidence>
<dbReference type="GO" id="GO:0001228">
    <property type="term" value="F:DNA-binding transcription activator activity, RNA polymerase II-specific"/>
    <property type="evidence" value="ECO:0007669"/>
    <property type="project" value="InterPro"/>
</dbReference>
<dbReference type="InterPro" id="IPR038007">
    <property type="entry name" value="RBP-Jkappa_IPT"/>
</dbReference>
<evidence type="ECO:0000256" key="15">
    <source>
        <dbReference type="ARBA" id="ARBA00023054"/>
    </source>
</evidence>
<dbReference type="Pfam" id="PF09271">
    <property type="entry name" value="LAG1-DNAbind"/>
    <property type="match status" value="1"/>
</dbReference>
<keyword evidence="21" id="KW-0325">Glycoprotein</keyword>
<keyword evidence="3" id="KW-0813">Transport</keyword>
<sequence>MAPVVTGKFGELPQPKRLTREAMRNYLKERGDQTVLILHAKVAQKSYGNEKRFFCPPPCVYLMGCGWKKKKELMEREGCSEQESQPCAFIGIGNSEQEMQQLNLEGKNFCTAKTLYISDSDKRKHFMLSVKMFYGNSADIGVFLSKRIKVISKPSKKKQSLKNADLCIASGTKVALFNRLRSQTVSTRYLHVEGGNFHASSQQWGAFYIHLLDDDESEGEEFTVRDGYIHYGQTVKLVCSVTGMALPRLIIRKVDKQTALMDADDPVSQLHKCAFYLKDTERMYLCLSQERIIQFQATPCPKETNKEMINDGASWTIISTDKAEYTFYEGMGPVPSPVTPVPVVESLQLNGGGDVAMLELTGQNFTPNLRVWFGDVEADTMYRCGESVLCVVPDISAFREGWRWVRQPVQVPVTLVRNDGIIYSTALTFTYTPEPGPHPCLQVSPPCITEADRFSLEALQHIHREMDDDQDGGIEVEESVEFIIEDMQQQQQANKHSKLHHEDQHITLEELWKSWKSSEVHNWTQEDVLRWLREFVELPQYEKGFKELHVNGNTLPRIASNEQSFMSTYLKIQDQQHKQKFKLKALDVVLFGPPTRPPHNWMKDLVLIVSVVMGIGGCWFARVQNKASKVHISKMMKDLESLQRAEQSLRDLQEQLEKAQEEKRTVAVEKKNLEEKMRDEIQGAQEEANRLHRLRDGAVSELSRLRYAEEELEQVRDALKRAEKDMQYLWSVPESLQLWLQLTHEVEVQYYNVKKQKAEQQLVTAKDEAEKIKKKRSSVLGTLHVAHSSSLDQVDQRILEAKNALAEVTACLRERLHRWQQIEGLCGFPVMKNAGLPSLTATLYPDPNWMLMPRAAMQSYQVPVSVEDMEEEMPQIIPQIPVTVAPLKCSPRSLVRSRRSGHIVSSPVIVSPDPDLLIPIRTPLRRYGDEEEEHIKFTPLVKQESMETSSDTDSIGSSISRMYSTLDVPPRRKYIFSDKMPRRISLDEEDSPSRKISEEETDESLNTSRKVSREELDINTPSRKTSRDELEASVDPPKHLSRGESEASIDSRKLPRDLPLDSTMRYYSTEKISPAAISIDSQRQRSLRERKDHMDSLSRVMPKAELDIDTTSGTRYSDALMNTSIKHKENLDFPTNIQRGRAFRENSSDATFDSSTESSKKFRMLGKTESSKDIPSRMMAQDEFVVPTDFERLKMRDISMDTAARNIIKEEFERSKSFKESRDIRMEIPSKKFSRDDQELAMETQRIQRKIDSSVEISNGKIQREIVGLSVEAPRRKISQEEFLVANPGQFGPPDLTVGSLKLWKSASDSLSTLVYDGILEKSYENPLLPSPGDFSHTASVSCSTQSLLGNEVTEMEQAIVIVFMLVCVLFCEQQRVFGTEVDMRVKAGDNITLYCDCVVPYGSHIFWWRNCSHEHQPSLLIEATNLFMGMFSRFNFVLNSSSNSYDLHITNISISDEGLYFCAIKERKAHDVNSITSSEYKFGNRSTRLSVLVSTATQTESRHYESEDEVCYASLNTLSMLKKKTLQNSDFCTYTEVRTKRT</sequence>
<dbReference type="InterPro" id="IPR013783">
    <property type="entry name" value="Ig-like_fold"/>
</dbReference>
<dbReference type="InterPro" id="IPR003599">
    <property type="entry name" value="Ig_sub"/>
</dbReference>
<evidence type="ECO:0000256" key="6">
    <source>
        <dbReference type="ARBA" id="ARBA00022568"/>
    </source>
</evidence>
<evidence type="ECO:0000256" key="3">
    <source>
        <dbReference type="ARBA" id="ARBA00022448"/>
    </source>
</evidence>
<keyword evidence="6" id="KW-0109">Calcium transport</keyword>
<keyword evidence="19" id="KW-0010">Activator</keyword>
<dbReference type="PROSITE" id="PS50835">
    <property type="entry name" value="IG_LIKE"/>
    <property type="match status" value="1"/>
</dbReference>
<keyword evidence="4" id="KW-0678">Repressor</keyword>
<keyword evidence="16" id="KW-0406">Ion transport</keyword>
<dbReference type="InterPro" id="IPR008967">
    <property type="entry name" value="p53-like_TF_DNA-bd_sf"/>
</dbReference>
<dbReference type="GO" id="GO:0009653">
    <property type="term" value="P:anatomical structure morphogenesis"/>
    <property type="evidence" value="ECO:0007669"/>
    <property type="project" value="UniProtKB-ARBA"/>
</dbReference>
<dbReference type="Gene3D" id="1.10.287.3550">
    <property type="match status" value="1"/>
</dbReference>
<keyword evidence="12" id="KW-0914">Notch signaling pathway</keyword>
<keyword evidence="29" id="KW-1185">Reference proteome</keyword>
<evidence type="ECO:0000256" key="11">
    <source>
        <dbReference type="ARBA" id="ARBA00022837"/>
    </source>
</evidence>
<evidence type="ECO:0000256" key="18">
    <source>
        <dbReference type="ARBA" id="ARBA00023136"/>
    </source>
</evidence>
<proteinExistence type="inferred from homology"/>
<dbReference type="SUPFAM" id="SSF48726">
    <property type="entry name" value="Immunoglobulin"/>
    <property type="match status" value="1"/>
</dbReference>
<evidence type="ECO:0000256" key="16">
    <source>
        <dbReference type="ARBA" id="ARBA00023065"/>
    </source>
</evidence>
<dbReference type="STRING" id="84645.A0A498MI33"/>
<feature type="compositionally biased region" description="Polar residues" evidence="25">
    <location>
        <begin position="1148"/>
        <end position="1157"/>
    </location>
</feature>
<dbReference type="InterPro" id="IPR015351">
    <property type="entry name" value="RBP-J/Cbf11/Cbf12_DNA-bd"/>
</dbReference>
<dbReference type="Pfam" id="PF09270">
    <property type="entry name" value="BTD"/>
    <property type="match status" value="1"/>
</dbReference>
<evidence type="ECO:0000256" key="20">
    <source>
        <dbReference type="ARBA" id="ARBA00023163"/>
    </source>
</evidence>
<evidence type="ECO:0000256" key="2">
    <source>
        <dbReference type="ARBA" id="ARBA00009704"/>
    </source>
</evidence>
<name>A0A498MI33_LABRO</name>
<keyword evidence="14" id="KW-0805">Transcription regulation</keyword>
<dbReference type="Pfam" id="PF07686">
    <property type="entry name" value="V-set"/>
    <property type="match status" value="1"/>
</dbReference>
<keyword evidence="22" id="KW-0539">Nucleus</keyword>
<dbReference type="InterPro" id="IPR001660">
    <property type="entry name" value="SAM"/>
</dbReference>
<evidence type="ECO:0000256" key="4">
    <source>
        <dbReference type="ARBA" id="ARBA00022491"/>
    </source>
</evidence>
<accession>A0A498MI33</accession>
<dbReference type="Proteomes" id="UP000290572">
    <property type="component" value="Unassembled WGS sequence"/>
</dbReference>
<reference evidence="28 29" key="1">
    <citation type="submission" date="2018-03" db="EMBL/GenBank/DDBJ databases">
        <title>Draft genome sequence of Rohu Carp (Labeo rohita).</title>
        <authorList>
            <person name="Das P."/>
            <person name="Kushwaha B."/>
            <person name="Joshi C.G."/>
            <person name="Kumar D."/>
            <person name="Nagpure N.S."/>
            <person name="Sahoo L."/>
            <person name="Das S.P."/>
            <person name="Bit A."/>
            <person name="Patnaik S."/>
            <person name="Meher P.K."/>
            <person name="Jayasankar P."/>
            <person name="Koringa P.G."/>
            <person name="Patel N.V."/>
            <person name="Hinsu A.T."/>
            <person name="Kumar R."/>
            <person name="Pandey M."/>
            <person name="Agarwal S."/>
            <person name="Srivastava S."/>
            <person name="Singh M."/>
            <person name="Iquebal M.A."/>
            <person name="Jaiswal S."/>
            <person name="Angadi U.B."/>
            <person name="Kumar N."/>
            <person name="Raza M."/>
            <person name="Shah T.M."/>
            <person name="Rai A."/>
            <person name="Jena J.K."/>
        </authorList>
    </citation>
    <scope>NUCLEOTIDE SEQUENCE [LARGE SCALE GENOMIC DNA]</scope>
    <source>
        <strain evidence="28">DASCIFA01</strain>
        <tissue evidence="28">Testis</tissue>
    </source>
</reference>
<dbReference type="Gene3D" id="1.20.5.340">
    <property type="match status" value="1"/>
</dbReference>
<evidence type="ECO:0000256" key="9">
    <source>
        <dbReference type="ARBA" id="ARBA00022729"/>
    </source>
</evidence>
<dbReference type="Pfam" id="PF07647">
    <property type="entry name" value="SAM_2"/>
    <property type="match status" value="1"/>
</dbReference>
<dbReference type="FunFam" id="1.10.238.180:FF:000001">
    <property type="entry name" value="Stromal interaction molecule 1"/>
    <property type="match status" value="1"/>
</dbReference>
<comment type="subcellular location">
    <subcellularLocation>
        <location evidence="23">Endomembrane system</location>
        <topology evidence="23">Single-pass type I membrane protein</topology>
    </subcellularLocation>
    <subcellularLocation>
        <location evidence="1">Nucleus</location>
    </subcellularLocation>
</comment>
<keyword evidence="11" id="KW-0106">Calcium</keyword>
<dbReference type="SMART" id="SM01267">
    <property type="entry name" value="LAG1_DNAbind"/>
    <property type="match status" value="1"/>
</dbReference>
<evidence type="ECO:0000256" key="8">
    <source>
        <dbReference type="ARBA" id="ARBA00022723"/>
    </source>
</evidence>
<dbReference type="PROSITE" id="PS50105">
    <property type="entry name" value="SAM_DOMAIN"/>
    <property type="match status" value="1"/>
</dbReference>
<dbReference type="GO" id="GO:0051049">
    <property type="term" value="P:regulation of transport"/>
    <property type="evidence" value="ECO:0007669"/>
    <property type="project" value="UniProtKB-ARBA"/>
</dbReference>
<dbReference type="InterPro" id="IPR015350">
    <property type="entry name" value="Beta-trefoil_DNA-bd_dom"/>
</dbReference>
<feature type="compositionally biased region" description="Basic and acidic residues" evidence="25">
    <location>
        <begin position="984"/>
        <end position="998"/>
    </location>
</feature>
<evidence type="ECO:0000256" key="1">
    <source>
        <dbReference type="ARBA" id="ARBA00004123"/>
    </source>
</evidence>
<evidence type="ECO:0000313" key="28">
    <source>
        <dbReference type="EMBL" id="RXN18556.1"/>
    </source>
</evidence>
<evidence type="ECO:0000259" key="27">
    <source>
        <dbReference type="PROSITE" id="PS50835"/>
    </source>
</evidence>
<evidence type="ECO:0000256" key="10">
    <source>
        <dbReference type="ARBA" id="ARBA00022737"/>
    </source>
</evidence>
<evidence type="ECO:0000256" key="19">
    <source>
        <dbReference type="ARBA" id="ARBA00023159"/>
    </source>
</evidence>
<comment type="caution">
    <text evidence="28">The sequence shown here is derived from an EMBL/GenBank/DDBJ whole genome shotgun (WGS) entry which is preliminary data.</text>
</comment>
<dbReference type="GO" id="GO:0012505">
    <property type="term" value="C:endomembrane system"/>
    <property type="evidence" value="ECO:0007669"/>
    <property type="project" value="UniProtKB-SubCell"/>
</dbReference>
<dbReference type="GO" id="GO:0046872">
    <property type="term" value="F:metal ion binding"/>
    <property type="evidence" value="ECO:0007669"/>
    <property type="project" value="UniProtKB-KW"/>
</dbReference>
<evidence type="ECO:0000256" key="17">
    <source>
        <dbReference type="ARBA" id="ARBA00023125"/>
    </source>
</evidence>
<keyword evidence="15 24" id="KW-0175">Coiled coil</keyword>
<evidence type="ECO:0000256" key="12">
    <source>
        <dbReference type="ARBA" id="ARBA00022976"/>
    </source>
</evidence>
<dbReference type="Gene3D" id="2.80.10.50">
    <property type="match status" value="1"/>
</dbReference>
<dbReference type="InterPro" id="IPR036179">
    <property type="entry name" value="Ig-like_dom_sf"/>
</dbReference>
<dbReference type="FunFam" id="1.20.5.340:FF:000011">
    <property type="entry name" value="Stromal interaction molecule 1"/>
    <property type="match status" value="1"/>
</dbReference>
<dbReference type="SUPFAM" id="SSF110217">
    <property type="entry name" value="DNA-binding protein LAG-1 (CSL)"/>
    <property type="match status" value="1"/>
</dbReference>
<dbReference type="InterPro" id="IPR037095">
    <property type="entry name" value="RBP-J/Cbf11_DNA-bd_sf"/>
</dbReference>
<evidence type="ECO:0000313" key="29">
    <source>
        <dbReference type="Proteomes" id="UP000290572"/>
    </source>
</evidence>
<keyword evidence="5" id="KW-0597">Phosphoprotein</keyword>
<evidence type="ECO:0000256" key="24">
    <source>
        <dbReference type="SAM" id="Coils"/>
    </source>
</evidence>
<dbReference type="Pfam" id="PF25578">
    <property type="entry name" value="EF-hand_STIM1"/>
    <property type="match status" value="1"/>
</dbReference>
<dbReference type="Pfam" id="PF16533">
    <property type="entry name" value="SOAR"/>
    <property type="match status" value="1"/>
</dbReference>
<dbReference type="SUPFAM" id="SSF81296">
    <property type="entry name" value="E set domains"/>
    <property type="match status" value="1"/>
</dbReference>
<dbReference type="SMART" id="SM00409">
    <property type="entry name" value="IG"/>
    <property type="match status" value="1"/>
</dbReference>
<comment type="similarity">
    <text evidence="2">Belongs to the Su(H) family.</text>
</comment>
<evidence type="ECO:0000256" key="23">
    <source>
        <dbReference type="ARBA" id="ARBA00046288"/>
    </source>
</evidence>
<dbReference type="SMART" id="SM01268">
    <property type="entry name" value="BTD"/>
    <property type="match status" value="1"/>
</dbReference>
<evidence type="ECO:0000256" key="25">
    <source>
        <dbReference type="SAM" id="MobiDB-lite"/>
    </source>
</evidence>
<dbReference type="CDD" id="cd11722">
    <property type="entry name" value="SOAR"/>
    <property type="match status" value="1"/>
</dbReference>
<keyword evidence="13" id="KW-1133">Transmembrane helix</keyword>
<dbReference type="InterPro" id="IPR040159">
    <property type="entry name" value="CLS_fam"/>
</dbReference>
<keyword evidence="20" id="KW-0804">Transcription</keyword>
<dbReference type="GO" id="GO:0000978">
    <property type="term" value="F:RNA polymerase II cis-regulatory region sequence-specific DNA binding"/>
    <property type="evidence" value="ECO:0007669"/>
    <property type="project" value="InterPro"/>
</dbReference>
<dbReference type="InterPro" id="IPR013106">
    <property type="entry name" value="Ig_V-set"/>
</dbReference>
<dbReference type="GO" id="GO:0007221">
    <property type="term" value="P:positive regulation of transcription of Notch receptor target"/>
    <property type="evidence" value="ECO:0007669"/>
    <property type="project" value="UniProtKB-ARBA"/>
</dbReference>
<dbReference type="PANTHER" id="PTHR10665">
    <property type="entry name" value="RECOMBINING BINDING PROTEIN SUPPRESSOR OF HAIRLESS"/>
    <property type="match status" value="1"/>
</dbReference>
<dbReference type="InterPro" id="IPR013761">
    <property type="entry name" value="SAM/pointed_sf"/>
</dbReference>
<keyword evidence="17" id="KW-0238">DNA-binding</keyword>
<dbReference type="Gene3D" id="1.10.238.180">
    <property type="match status" value="1"/>
</dbReference>
<feature type="coiled-coil region" evidence="24">
    <location>
        <begin position="632"/>
        <end position="775"/>
    </location>
</feature>
<evidence type="ECO:0000256" key="5">
    <source>
        <dbReference type="ARBA" id="ARBA00022553"/>
    </source>
</evidence>